<evidence type="ECO:0000313" key="3">
    <source>
        <dbReference type="Proteomes" id="UP000187283"/>
    </source>
</evidence>
<dbReference type="STRING" id="133412.A0A1R1XES2"/>
<feature type="region of interest" description="Disordered" evidence="1">
    <location>
        <begin position="1"/>
        <end position="34"/>
    </location>
</feature>
<accession>A0A1R1XES2</accession>
<evidence type="ECO:0000313" key="2">
    <source>
        <dbReference type="EMBL" id="OMJ13086.1"/>
    </source>
</evidence>
<protein>
    <submittedName>
        <fullName evidence="2">Uncharacterized protein</fullName>
    </submittedName>
</protein>
<organism evidence="2 3">
    <name type="scientific">Smittium culicis</name>
    <dbReference type="NCBI Taxonomy" id="133412"/>
    <lineage>
        <taxon>Eukaryota</taxon>
        <taxon>Fungi</taxon>
        <taxon>Fungi incertae sedis</taxon>
        <taxon>Zoopagomycota</taxon>
        <taxon>Kickxellomycotina</taxon>
        <taxon>Harpellomycetes</taxon>
        <taxon>Harpellales</taxon>
        <taxon>Legeriomycetaceae</taxon>
        <taxon>Smittium</taxon>
    </lineage>
</organism>
<gene>
    <name evidence="2" type="ORF">AYI70_g8715</name>
</gene>
<dbReference type="AlphaFoldDB" id="A0A1R1XES2"/>
<comment type="caution">
    <text evidence="2">The sequence shown here is derived from an EMBL/GenBank/DDBJ whole genome shotgun (WGS) entry which is preliminary data.</text>
</comment>
<dbReference type="Proteomes" id="UP000187283">
    <property type="component" value="Unassembled WGS sequence"/>
</dbReference>
<dbReference type="EMBL" id="LSSN01003642">
    <property type="protein sequence ID" value="OMJ13086.1"/>
    <property type="molecule type" value="Genomic_DNA"/>
</dbReference>
<sequence>MGQPLQLRSMESNIARYTESSEGTTKNSSDYPPVENCSMVPRSTEVINSPAITTASNNGSAGSKKRKISAVEQQELVYHGMVNQQCILKGQGLFDTDVDIIVSNQRAVKQRPADTPIPKARAIGATLAANSVLPAESIVSHAFLLNFSMIDTYYRLNRSTK</sequence>
<reference evidence="2 3" key="1">
    <citation type="submission" date="2017-01" db="EMBL/GenBank/DDBJ databases">
        <authorList>
            <person name="Mah S.A."/>
            <person name="Swanson W.J."/>
            <person name="Moy G.W."/>
            <person name="Vacquier V.D."/>
        </authorList>
    </citation>
    <scope>NUCLEOTIDE SEQUENCE [LARGE SCALE GENOMIC DNA]</scope>
    <source>
        <strain evidence="2 3">GSMNP</strain>
    </source>
</reference>
<name>A0A1R1XES2_9FUNG</name>
<feature type="compositionally biased region" description="Polar residues" evidence="1">
    <location>
        <begin position="18"/>
        <end position="30"/>
    </location>
</feature>
<proteinExistence type="predicted"/>
<dbReference type="OrthoDB" id="5588333at2759"/>
<keyword evidence="3" id="KW-1185">Reference proteome</keyword>
<evidence type="ECO:0000256" key="1">
    <source>
        <dbReference type="SAM" id="MobiDB-lite"/>
    </source>
</evidence>